<keyword evidence="3" id="KW-1185">Reference proteome</keyword>
<protein>
    <recommendedName>
        <fullName evidence="4">CUB domain-containing protein</fullName>
    </recommendedName>
</protein>
<feature type="chain" id="PRO_5045593441" description="CUB domain-containing protein" evidence="1">
    <location>
        <begin position="22"/>
        <end position="336"/>
    </location>
</feature>
<proteinExistence type="predicted"/>
<sequence length="336" mass="37770">MHLNFIHLLLLTFLCISPAELVNSSNKEETDARLFLSTFTIILSTVTSTSTIGTTTTCTTSSSAMNACSAIGRRRRGILYDENEKLGRLRRGLFYDDDENEDRDGSISHSLGQNKRSVEFNKEASDSSLTIDNAKSIPLTIQSGFSVPEGFFAGTPRFKLAYGTSTVTATLTSTATRSLFIFCTSITDYQGIGTELPTKKRIVCNKTRTPERLIHEVKVESMSDFKSVLVQVVYFGDRTCDYEVTFQSSSRGEPDLMMLEQKLCSKSKEIKDFVGKGGACEFFKESEIFPGRWTQFGDYSPVKHKVTIRCNLGNKRKLSFSELPQQQEKYQRKLRL</sequence>
<dbReference type="EMBL" id="JAOYFB010000002">
    <property type="protein sequence ID" value="KAK4006837.1"/>
    <property type="molecule type" value="Genomic_DNA"/>
</dbReference>
<reference evidence="2 3" key="1">
    <citation type="journal article" date="2023" name="Nucleic Acids Res.">
        <title>The hologenome of Daphnia magna reveals possible DNA methylation and microbiome-mediated evolution of the host genome.</title>
        <authorList>
            <person name="Chaturvedi A."/>
            <person name="Li X."/>
            <person name="Dhandapani V."/>
            <person name="Marshall H."/>
            <person name="Kissane S."/>
            <person name="Cuenca-Cambronero M."/>
            <person name="Asole G."/>
            <person name="Calvet F."/>
            <person name="Ruiz-Romero M."/>
            <person name="Marangio P."/>
            <person name="Guigo R."/>
            <person name="Rago D."/>
            <person name="Mirbahai L."/>
            <person name="Eastwood N."/>
            <person name="Colbourne J.K."/>
            <person name="Zhou J."/>
            <person name="Mallon E."/>
            <person name="Orsini L."/>
        </authorList>
    </citation>
    <scope>NUCLEOTIDE SEQUENCE [LARGE SCALE GENOMIC DNA]</scope>
    <source>
        <strain evidence="2">LRV0_1</strain>
    </source>
</reference>
<keyword evidence="1" id="KW-0732">Signal</keyword>
<comment type="caution">
    <text evidence="2">The sequence shown here is derived from an EMBL/GenBank/DDBJ whole genome shotgun (WGS) entry which is preliminary data.</text>
</comment>
<evidence type="ECO:0008006" key="4">
    <source>
        <dbReference type="Google" id="ProtNLM"/>
    </source>
</evidence>
<feature type="signal peptide" evidence="1">
    <location>
        <begin position="1"/>
        <end position="21"/>
    </location>
</feature>
<evidence type="ECO:0000313" key="2">
    <source>
        <dbReference type="EMBL" id="KAK4006837.1"/>
    </source>
</evidence>
<evidence type="ECO:0000256" key="1">
    <source>
        <dbReference type="SAM" id="SignalP"/>
    </source>
</evidence>
<dbReference type="Proteomes" id="UP001234178">
    <property type="component" value="Unassembled WGS sequence"/>
</dbReference>
<evidence type="ECO:0000313" key="3">
    <source>
        <dbReference type="Proteomes" id="UP001234178"/>
    </source>
</evidence>
<gene>
    <name evidence="2" type="ORF">OUZ56_011994</name>
</gene>
<organism evidence="2 3">
    <name type="scientific">Daphnia magna</name>
    <dbReference type="NCBI Taxonomy" id="35525"/>
    <lineage>
        <taxon>Eukaryota</taxon>
        <taxon>Metazoa</taxon>
        <taxon>Ecdysozoa</taxon>
        <taxon>Arthropoda</taxon>
        <taxon>Crustacea</taxon>
        <taxon>Branchiopoda</taxon>
        <taxon>Diplostraca</taxon>
        <taxon>Cladocera</taxon>
        <taxon>Anomopoda</taxon>
        <taxon>Daphniidae</taxon>
        <taxon>Daphnia</taxon>
    </lineage>
</organism>
<name>A0ABQ9Z1Q6_9CRUS</name>
<accession>A0ABQ9Z1Q6</accession>